<dbReference type="GO" id="GO:0035861">
    <property type="term" value="C:site of double-strand break"/>
    <property type="evidence" value="ECO:0007669"/>
    <property type="project" value="TreeGrafter"/>
</dbReference>
<feature type="region of interest" description="Disordered" evidence="1">
    <location>
        <begin position="523"/>
        <end position="632"/>
    </location>
</feature>
<gene>
    <name evidence="3" type="ORF">B0T10DRAFT_562334</name>
</gene>
<dbReference type="OrthoDB" id="6513042at2759"/>
<reference evidence="3 4" key="1">
    <citation type="journal article" date="2021" name="Nat. Commun.">
        <title>Genetic determinants of endophytism in the Arabidopsis root mycobiome.</title>
        <authorList>
            <person name="Mesny F."/>
            <person name="Miyauchi S."/>
            <person name="Thiergart T."/>
            <person name="Pickel B."/>
            <person name="Atanasova L."/>
            <person name="Karlsson M."/>
            <person name="Huettel B."/>
            <person name="Barry K.W."/>
            <person name="Haridas S."/>
            <person name="Chen C."/>
            <person name="Bauer D."/>
            <person name="Andreopoulos W."/>
            <person name="Pangilinan J."/>
            <person name="LaButti K."/>
            <person name="Riley R."/>
            <person name="Lipzen A."/>
            <person name="Clum A."/>
            <person name="Drula E."/>
            <person name="Henrissat B."/>
            <person name="Kohler A."/>
            <person name="Grigoriev I.V."/>
            <person name="Martin F.M."/>
            <person name="Hacquard S."/>
        </authorList>
    </citation>
    <scope>NUCLEOTIDE SEQUENCE [LARGE SCALE GENOMIC DNA]</scope>
    <source>
        <strain evidence="3 4">MPI-CAGE-CH-0241</strain>
    </source>
</reference>
<feature type="region of interest" description="Disordered" evidence="1">
    <location>
        <begin position="280"/>
        <end position="364"/>
    </location>
</feature>
<accession>A0A9P8W327</accession>
<feature type="compositionally biased region" description="Basic and acidic residues" evidence="1">
    <location>
        <begin position="191"/>
        <end position="208"/>
    </location>
</feature>
<dbReference type="InterPro" id="IPR018838">
    <property type="entry name" value="ZGRF1-like_N"/>
</dbReference>
<organism evidence="3 4">
    <name type="scientific">Thelonectria olida</name>
    <dbReference type="NCBI Taxonomy" id="1576542"/>
    <lineage>
        <taxon>Eukaryota</taxon>
        <taxon>Fungi</taxon>
        <taxon>Dikarya</taxon>
        <taxon>Ascomycota</taxon>
        <taxon>Pezizomycotina</taxon>
        <taxon>Sordariomycetes</taxon>
        <taxon>Hypocreomycetidae</taxon>
        <taxon>Hypocreales</taxon>
        <taxon>Nectriaceae</taxon>
        <taxon>Thelonectria</taxon>
    </lineage>
</organism>
<name>A0A9P8W327_9HYPO</name>
<dbReference type="PANTHER" id="PTHR28535:SF1">
    <property type="entry name" value="PROTEIN ZGRF1"/>
    <property type="match status" value="1"/>
</dbReference>
<protein>
    <recommendedName>
        <fullName evidence="2">5'-3' DNA helicase ZGRF1-like N-terminal domain-containing protein</fullName>
    </recommendedName>
</protein>
<feature type="compositionally biased region" description="Polar residues" evidence="1">
    <location>
        <begin position="448"/>
        <end position="463"/>
    </location>
</feature>
<keyword evidence="4" id="KW-1185">Reference proteome</keyword>
<feature type="compositionally biased region" description="Polar residues" evidence="1">
    <location>
        <begin position="492"/>
        <end position="506"/>
    </location>
</feature>
<dbReference type="InterPro" id="IPR052800">
    <property type="entry name" value="DNA_Repair_Helicase_ZGRF1"/>
</dbReference>
<sequence length="805" mass="88239">MPLNSLDSSQSWLASRQNAGTSSVPTSATVLEFICLFTHDLKRKQKRWQDGALKYHTFNKRIMVHDDRGHFIGDAHWQAEAHLDTGDEFELDRGAAIVQVSDCTGQREQDLSELLDKRAREVEKRRATAVSRTPRPSVGVAGSSSAQDQSAHFQLRHRPLSDMLGTPSRIGRAAISPHSPYEARRMAQRTDQGDESRPAKRRKQEESPPSKSYHARALFGATLTLAPLPQSSRPSQGQIRHNWANTELKSLFGREKHQPPLSSDEQSDAVIHQSEEIVKIASSQSSPPPLPHKLPRPISTRLDNVNRSTTKPLEPTCQNYQQKASSDDVRTENSSRKPAVPRIDNKSRSKPILATRTSQLTRQEKPRNVIVVEHVQSGDSKGPIKRGFNGATRDAKRLADETTKEVEVVREVKDVLPSGHIPPRPINEQRTELRIRSRQRRGLLMISEKQNTGPGPKRNTTASDAAMQSGPNLDHPKQGGQTPTAEEPSLKPRQSLTGLASSTGEQQNEAVIIATLTHTPILEDNAPKEVSNDATRSNVLESSPHSEPNLPEPQQPTPHEDVDPSDVDDPPVRPRASRRLAERKSETRKGTIPDFSSEDESENMELSAVPKRVRKTQTASAGSSAPRITKMARKSIKSKEIIGFVVPNEDSKFKCPPFAAPRGPISTVGHASSKTANVDEADLESHTRKVQQPPVQSIELTSVAQSGPQDGSDDKSVTRPTPRLCNPATRGKKAAKKEDAAGQLPQTMVQLEPVAPTRVGAPKAPSSRKSSALTGFTKANGGTWSVHAGDLLGMTRPANKPSQPR</sequence>
<feature type="compositionally biased region" description="Polar residues" evidence="1">
    <location>
        <begin position="142"/>
        <end position="152"/>
    </location>
</feature>
<feature type="compositionally biased region" description="Polar residues" evidence="1">
    <location>
        <begin position="301"/>
        <end position="324"/>
    </location>
</feature>
<evidence type="ECO:0000313" key="3">
    <source>
        <dbReference type="EMBL" id="KAH6887899.1"/>
    </source>
</evidence>
<evidence type="ECO:0000313" key="4">
    <source>
        <dbReference type="Proteomes" id="UP000777438"/>
    </source>
</evidence>
<comment type="caution">
    <text evidence="3">The sequence shown here is derived from an EMBL/GenBank/DDBJ whole genome shotgun (WGS) entry which is preliminary data.</text>
</comment>
<feature type="compositionally biased region" description="Basic and acidic residues" evidence="1">
    <location>
        <begin position="325"/>
        <end position="335"/>
    </location>
</feature>
<evidence type="ECO:0000259" key="2">
    <source>
        <dbReference type="Pfam" id="PF10382"/>
    </source>
</evidence>
<dbReference type="Pfam" id="PF10382">
    <property type="entry name" value="ZGRF1-like_N"/>
    <property type="match status" value="1"/>
</dbReference>
<feature type="compositionally biased region" description="Polar residues" evidence="1">
    <location>
        <begin position="532"/>
        <end position="546"/>
    </location>
</feature>
<dbReference type="AlphaFoldDB" id="A0A9P8W327"/>
<feature type="domain" description="5'-3' DNA helicase ZGRF1-like N-terminal" evidence="2">
    <location>
        <begin position="30"/>
        <end position="111"/>
    </location>
</feature>
<dbReference type="Proteomes" id="UP000777438">
    <property type="component" value="Unassembled WGS sequence"/>
</dbReference>
<feature type="compositionally biased region" description="Polar residues" evidence="1">
    <location>
        <begin position="693"/>
        <end position="709"/>
    </location>
</feature>
<proteinExistence type="predicted"/>
<evidence type="ECO:0000256" key="1">
    <source>
        <dbReference type="SAM" id="MobiDB-lite"/>
    </source>
</evidence>
<dbReference type="GO" id="GO:0006302">
    <property type="term" value="P:double-strand break repair"/>
    <property type="evidence" value="ECO:0007669"/>
    <property type="project" value="TreeGrafter"/>
</dbReference>
<dbReference type="EMBL" id="JAGPYM010000013">
    <property type="protein sequence ID" value="KAH6887899.1"/>
    <property type="molecule type" value="Genomic_DNA"/>
</dbReference>
<feature type="region of interest" description="Disordered" evidence="1">
    <location>
        <begin position="417"/>
        <end position="506"/>
    </location>
</feature>
<dbReference type="PANTHER" id="PTHR28535">
    <property type="entry name" value="ZINC FINGER GRF-TYPE CONTAINING 1"/>
    <property type="match status" value="1"/>
</dbReference>
<feature type="compositionally biased region" description="Basic and acidic residues" evidence="1">
    <location>
        <begin position="579"/>
        <end position="591"/>
    </location>
</feature>
<feature type="region of interest" description="Disordered" evidence="1">
    <location>
        <begin position="657"/>
        <end position="805"/>
    </location>
</feature>
<feature type="region of interest" description="Disordered" evidence="1">
    <location>
        <begin position="123"/>
        <end position="213"/>
    </location>
</feature>
<feature type="compositionally biased region" description="Low complexity" evidence="1">
    <location>
        <begin position="761"/>
        <end position="772"/>
    </location>
</feature>
<dbReference type="GO" id="GO:0005634">
    <property type="term" value="C:nucleus"/>
    <property type="evidence" value="ECO:0007669"/>
    <property type="project" value="TreeGrafter"/>
</dbReference>